<evidence type="ECO:0000256" key="6">
    <source>
        <dbReference type="ARBA" id="ARBA00023136"/>
    </source>
</evidence>
<dbReference type="Gene3D" id="3.30.750.24">
    <property type="entry name" value="STAS domain"/>
    <property type="match status" value="1"/>
</dbReference>
<dbReference type="EMBL" id="CAXHTB010000026">
    <property type="protein sequence ID" value="CAL0335292.1"/>
    <property type="molecule type" value="Genomic_DNA"/>
</dbReference>
<dbReference type="SUPFAM" id="SSF52091">
    <property type="entry name" value="SpoIIaa-like"/>
    <property type="match status" value="1"/>
</dbReference>
<dbReference type="PANTHER" id="PTHR11814">
    <property type="entry name" value="SULFATE TRANSPORTER"/>
    <property type="match status" value="1"/>
</dbReference>
<evidence type="ECO:0000256" key="1">
    <source>
        <dbReference type="ARBA" id="ARBA00004141"/>
    </source>
</evidence>
<evidence type="ECO:0000256" key="2">
    <source>
        <dbReference type="ARBA" id="ARBA00008692"/>
    </source>
</evidence>
<proteinExistence type="inferred from homology"/>
<dbReference type="GO" id="GO:0055085">
    <property type="term" value="P:transmembrane transport"/>
    <property type="evidence" value="ECO:0007669"/>
    <property type="project" value="InterPro"/>
</dbReference>
<name>A0AAV1YNC7_LUPLU</name>
<dbReference type="Pfam" id="PF01740">
    <property type="entry name" value="STAS"/>
    <property type="match status" value="1"/>
</dbReference>
<keyword evidence="9" id="KW-1185">Reference proteome</keyword>
<comment type="subcellular location">
    <subcellularLocation>
        <location evidence="1">Membrane</location>
        <topology evidence="1">Multi-pass membrane protein</topology>
    </subcellularLocation>
</comment>
<reference evidence="8 9" key="1">
    <citation type="submission" date="2024-03" db="EMBL/GenBank/DDBJ databases">
        <authorList>
            <person name="Martinez-Hernandez J."/>
        </authorList>
    </citation>
    <scope>NUCLEOTIDE SEQUENCE [LARGE SCALE GENOMIC DNA]</scope>
</reference>
<comment type="caution">
    <text evidence="8">The sequence shown here is derived from an EMBL/GenBank/DDBJ whole genome shotgun (WGS) entry which is preliminary data.</text>
</comment>
<accession>A0AAV1YNC7</accession>
<organism evidence="8 9">
    <name type="scientific">Lupinus luteus</name>
    <name type="common">European yellow lupine</name>
    <dbReference type="NCBI Taxonomy" id="3873"/>
    <lineage>
        <taxon>Eukaryota</taxon>
        <taxon>Viridiplantae</taxon>
        <taxon>Streptophyta</taxon>
        <taxon>Embryophyta</taxon>
        <taxon>Tracheophyta</taxon>
        <taxon>Spermatophyta</taxon>
        <taxon>Magnoliopsida</taxon>
        <taxon>eudicotyledons</taxon>
        <taxon>Gunneridae</taxon>
        <taxon>Pentapetalae</taxon>
        <taxon>rosids</taxon>
        <taxon>fabids</taxon>
        <taxon>Fabales</taxon>
        <taxon>Fabaceae</taxon>
        <taxon>Papilionoideae</taxon>
        <taxon>50 kb inversion clade</taxon>
        <taxon>genistoids sensu lato</taxon>
        <taxon>core genistoids</taxon>
        <taxon>Genisteae</taxon>
        <taxon>Lupinus</taxon>
    </lineage>
</organism>
<evidence type="ECO:0000256" key="5">
    <source>
        <dbReference type="ARBA" id="ARBA00022989"/>
    </source>
</evidence>
<dbReference type="GO" id="GO:0016020">
    <property type="term" value="C:membrane"/>
    <property type="evidence" value="ECO:0007669"/>
    <property type="project" value="UniProtKB-SubCell"/>
</dbReference>
<keyword evidence="5" id="KW-1133">Transmembrane helix</keyword>
<dbReference type="PROSITE" id="PS50801">
    <property type="entry name" value="STAS"/>
    <property type="match status" value="1"/>
</dbReference>
<evidence type="ECO:0000313" key="8">
    <source>
        <dbReference type="EMBL" id="CAL0335292.1"/>
    </source>
</evidence>
<dbReference type="Proteomes" id="UP001497480">
    <property type="component" value="Unassembled WGS sequence"/>
</dbReference>
<evidence type="ECO:0000256" key="4">
    <source>
        <dbReference type="ARBA" id="ARBA00022692"/>
    </source>
</evidence>
<comment type="similarity">
    <text evidence="2">Belongs to the SLC26A/SulP transporter (TC 2.A.53) family.</text>
</comment>
<dbReference type="InterPro" id="IPR001902">
    <property type="entry name" value="SLC26A/SulP_fam"/>
</dbReference>
<dbReference type="AlphaFoldDB" id="A0AAV1YNC7"/>
<keyword evidence="4" id="KW-0812">Transmembrane</keyword>
<keyword evidence="3" id="KW-0813">Transport</keyword>
<dbReference type="InterPro" id="IPR002645">
    <property type="entry name" value="STAS_dom"/>
</dbReference>
<protein>
    <recommendedName>
        <fullName evidence="7">STAS domain-containing protein</fullName>
    </recommendedName>
</protein>
<sequence length="167" mass="18706">MQVAISVFKILLHVSRPNTLILGNIPGTPIFRNLNQYKEALRISSFLILAVESPMYFANSTYLQERILRWVLEEEERIEANKEDSLKCIILDMTAVTAIDTSGIGTLCELRKMLEKRSLKVVLANPVGNVMEKLHQAKILDSFGVKGVYLTVAEAVTDISSSWIAQP</sequence>
<evidence type="ECO:0000256" key="3">
    <source>
        <dbReference type="ARBA" id="ARBA00022448"/>
    </source>
</evidence>
<dbReference type="CDD" id="cd07042">
    <property type="entry name" value="STAS_SulP_like_sulfate_transporter"/>
    <property type="match status" value="1"/>
</dbReference>
<evidence type="ECO:0000259" key="7">
    <source>
        <dbReference type="PROSITE" id="PS50801"/>
    </source>
</evidence>
<dbReference type="FunFam" id="3.30.750.24:FF:000002">
    <property type="entry name" value="Sulfate transporter 31"/>
    <property type="match status" value="1"/>
</dbReference>
<dbReference type="InterPro" id="IPR036513">
    <property type="entry name" value="STAS_dom_sf"/>
</dbReference>
<gene>
    <name evidence="8" type="ORF">LLUT_LOCUS36352</name>
</gene>
<evidence type="ECO:0000313" key="9">
    <source>
        <dbReference type="Proteomes" id="UP001497480"/>
    </source>
</evidence>
<keyword evidence="6" id="KW-0472">Membrane</keyword>
<feature type="domain" description="STAS" evidence="7">
    <location>
        <begin position="36"/>
        <end position="159"/>
    </location>
</feature>